<name>A0A8J7MF59_9BACT</name>
<dbReference type="AlphaFoldDB" id="A0A8J7MF59"/>
<dbReference type="InterPro" id="IPR036388">
    <property type="entry name" value="WH-like_DNA-bd_sf"/>
</dbReference>
<dbReference type="InterPro" id="IPR012340">
    <property type="entry name" value="NA-bd_OB-fold"/>
</dbReference>
<dbReference type="Pfam" id="PF13509">
    <property type="entry name" value="S1_2"/>
    <property type="match status" value="1"/>
</dbReference>
<feature type="domain" description="S1 motif" evidence="2">
    <location>
        <begin position="144"/>
        <end position="206"/>
    </location>
</feature>
<dbReference type="InterPro" id="IPR039566">
    <property type="entry name" value="CvfB_S1_st"/>
</dbReference>
<dbReference type="Pfam" id="PF17783">
    <property type="entry name" value="WHD_CvfB"/>
    <property type="match status" value="1"/>
</dbReference>
<proteinExistence type="inferred from homology"/>
<dbReference type="SUPFAM" id="SSF50249">
    <property type="entry name" value="Nucleic acid-binding proteins"/>
    <property type="match status" value="1"/>
</dbReference>
<sequence length="277" mass="31461">MAKIGNKHRFQIVKEADFGVYLDARNLGEILMPGKWVPEGLEPGDYVDAFIYVDNQNRLIATTQEPKAEVGQFAFLKCTAVNDMGAFLDWGLEKDLMVPYREQKIRMVEGRWYLVYISMDDETDRIIASSKLGRYLSDEKPEYDEGEEVQCRLSHLTELGYKVIVNGAHWGLLYKNEVLGDVRIGDTVIAYVKEVKFPDKIDLTMFRPGYDKIDGISEFILIALNEAGGHLDVSDKSSPDEIQNQFGVSKKAFKMAVGKLYRERKIKLVDGGMQVVD</sequence>
<dbReference type="Gene3D" id="2.40.50.140">
    <property type="entry name" value="Nucleic acid-binding proteins"/>
    <property type="match status" value="1"/>
</dbReference>
<dbReference type="Proteomes" id="UP000624703">
    <property type="component" value="Unassembled WGS sequence"/>
</dbReference>
<reference evidence="3" key="1">
    <citation type="submission" date="2021-01" db="EMBL/GenBank/DDBJ databases">
        <title>Modified the classification status of verrucomicrobia.</title>
        <authorList>
            <person name="Feng X."/>
        </authorList>
    </citation>
    <scope>NUCLEOTIDE SEQUENCE</scope>
    <source>
        <strain evidence="3">_KCTC 22039</strain>
    </source>
</reference>
<dbReference type="InterPro" id="IPR003029">
    <property type="entry name" value="S1_domain"/>
</dbReference>
<dbReference type="EMBL" id="JAENIM010000039">
    <property type="protein sequence ID" value="MBK1791558.1"/>
    <property type="molecule type" value="Genomic_DNA"/>
</dbReference>
<keyword evidence="4" id="KW-1185">Reference proteome</keyword>
<dbReference type="InterPro" id="IPR014464">
    <property type="entry name" value="CvfB_fam"/>
</dbReference>
<accession>A0A8J7MF59</accession>
<feature type="domain" description="S1 motif" evidence="2">
    <location>
        <begin position="69"/>
        <end position="131"/>
    </location>
</feature>
<evidence type="ECO:0000313" key="3">
    <source>
        <dbReference type="EMBL" id="MBK1791558.1"/>
    </source>
</evidence>
<dbReference type="GO" id="GO:0003676">
    <property type="term" value="F:nucleic acid binding"/>
    <property type="evidence" value="ECO:0007669"/>
    <property type="project" value="InterPro"/>
</dbReference>
<dbReference type="Gene3D" id="1.10.10.10">
    <property type="entry name" value="Winged helix-like DNA-binding domain superfamily/Winged helix DNA-binding domain"/>
    <property type="match status" value="1"/>
</dbReference>
<gene>
    <name evidence="3" type="ORF">JIN82_10385</name>
</gene>
<evidence type="ECO:0000313" key="4">
    <source>
        <dbReference type="Proteomes" id="UP000624703"/>
    </source>
</evidence>
<protein>
    <submittedName>
        <fullName evidence="3">GntR family transcriptional regulator</fullName>
    </submittedName>
</protein>
<dbReference type="PANTHER" id="PTHR37296">
    <property type="entry name" value="CONSERVED VIRULENCE FACTOR B"/>
    <property type="match status" value="1"/>
</dbReference>
<dbReference type="SMART" id="SM00316">
    <property type="entry name" value="S1"/>
    <property type="match status" value="2"/>
</dbReference>
<comment type="caution">
    <text evidence="3">The sequence shown here is derived from an EMBL/GenBank/DDBJ whole genome shotgun (WGS) entry which is preliminary data.</text>
</comment>
<evidence type="ECO:0000259" key="2">
    <source>
        <dbReference type="SMART" id="SM00316"/>
    </source>
</evidence>
<comment type="similarity">
    <text evidence="1">Belongs to the CvfB family.</text>
</comment>
<dbReference type="PANTHER" id="PTHR37296:SF1">
    <property type="entry name" value="CONSERVED VIRULENCE FACTOR B"/>
    <property type="match status" value="1"/>
</dbReference>
<organism evidence="3 4">
    <name type="scientific">Persicirhabdus sediminis</name>
    <dbReference type="NCBI Taxonomy" id="454144"/>
    <lineage>
        <taxon>Bacteria</taxon>
        <taxon>Pseudomonadati</taxon>
        <taxon>Verrucomicrobiota</taxon>
        <taxon>Verrucomicrobiia</taxon>
        <taxon>Verrucomicrobiales</taxon>
        <taxon>Verrucomicrobiaceae</taxon>
        <taxon>Persicirhabdus</taxon>
    </lineage>
</organism>
<dbReference type="InterPro" id="IPR040764">
    <property type="entry name" value="CvfB_WH"/>
</dbReference>
<evidence type="ECO:0000256" key="1">
    <source>
        <dbReference type="PIRNR" id="PIRNR012524"/>
    </source>
</evidence>
<dbReference type="RefSeq" id="WP_200311558.1">
    <property type="nucleotide sequence ID" value="NZ_JAENIM010000039.1"/>
</dbReference>
<dbReference type="PIRSF" id="PIRSF012524">
    <property type="entry name" value="YitL_S1"/>
    <property type="match status" value="1"/>
</dbReference>